<keyword evidence="1" id="KW-0472">Membrane</keyword>
<keyword evidence="1" id="KW-1133">Transmembrane helix</keyword>
<dbReference type="Proteomes" id="UP000029868">
    <property type="component" value="Unassembled WGS sequence"/>
</dbReference>
<evidence type="ECO:0000256" key="1">
    <source>
        <dbReference type="SAM" id="Phobius"/>
    </source>
</evidence>
<organism evidence="2 3">
    <name type="scientific">Colwellia psychrerythraea</name>
    <name type="common">Vibrio psychroerythus</name>
    <dbReference type="NCBI Taxonomy" id="28229"/>
    <lineage>
        <taxon>Bacteria</taxon>
        <taxon>Pseudomonadati</taxon>
        <taxon>Pseudomonadota</taxon>
        <taxon>Gammaproteobacteria</taxon>
        <taxon>Alteromonadales</taxon>
        <taxon>Colwelliaceae</taxon>
        <taxon>Colwellia</taxon>
    </lineage>
</organism>
<accession>A0A099KMQ7</accession>
<reference evidence="2 3" key="1">
    <citation type="submission" date="2014-08" db="EMBL/GenBank/DDBJ databases">
        <title>Genomic and Phenotypic Diversity of Colwellia psychrerythraea strains from Disparate Marine Basins.</title>
        <authorList>
            <person name="Techtmann S.M."/>
            <person name="Stelling S.C."/>
            <person name="Utturkar S.M."/>
            <person name="Alshibli N."/>
            <person name="Harris A."/>
            <person name="Brown S.D."/>
            <person name="Hazen T.C."/>
        </authorList>
    </citation>
    <scope>NUCLEOTIDE SEQUENCE [LARGE SCALE GENOMIC DNA]</scope>
    <source>
        <strain evidence="2 3">GAB14E</strain>
    </source>
</reference>
<keyword evidence="1" id="KW-0812">Transmembrane</keyword>
<gene>
    <name evidence="2" type="ORF">GAB14E_3238</name>
</gene>
<dbReference type="EMBL" id="JQEC01000040">
    <property type="protein sequence ID" value="KGJ91756.1"/>
    <property type="molecule type" value="Genomic_DNA"/>
</dbReference>
<protein>
    <submittedName>
        <fullName evidence="2">Uncharacterized protein</fullName>
    </submittedName>
</protein>
<sequence>MLEAVVEGFFYTLGEILAYTLWPLLYYSGWLVLKVTTFGKYPPRSDPMSFIPDNHSKVFVRLVGFLLWCVVGYTVFKYTW</sequence>
<dbReference type="AlphaFoldDB" id="A0A099KMQ7"/>
<feature type="transmembrane region" description="Helical" evidence="1">
    <location>
        <begin position="16"/>
        <end position="37"/>
    </location>
</feature>
<evidence type="ECO:0000313" key="2">
    <source>
        <dbReference type="EMBL" id="KGJ91756.1"/>
    </source>
</evidence>
<name>A0A099KMQ7_COLPS</name>
<evidence type="ECO:0000313" key="3">
    <source>
        <dbReference type="Proteomes" id="UP000029868"/>
    </source>
</evidence>
<feature type="transmembrane region" description="Helical" evidence="1">
    <location>
        <begin position="58"/>
        <end position="76"/>
    </location>
</feature>
<proteinExistence type="predicted"/>
<comment type="caution">
    <text evidence="2">The sequence shown here is derived from an EMBL/GenBank/DDBJ whole genome shotgun (WGS) entry which is preliminary data.</text>
</comment>